<dbReference type="RefSeq" id="WP_377772893.1">
    <property type="nucleotide sequence ID" value="NZ_JBHUHO010000030.1"/>
</dbReference>
<comment type="caution">
    <text evidence="4">The sequence shown here is derived from an EMBL/GenBank/DDBJ whole genome shotgun (WGS) entry which is preliminary data.</text>
</comment>
<dbReference type="Proteomes" id="UP001597362">
    <property type="component" value="Unassembled WGS sequence"/>
</dbReference>
<dbReference type="Pfam" id="PF03061">
    <property type="entry name" value="4HBT"/>
    <property type="match status" value="1"/>
</dbReference>
<evidence type="ECO:0000313" key="5">
    <source>
        <dbReference type="Proteomes" id="UP001597362"/>
    </source>
</evidence>
<dbReference type="InterPro" id="IPR050563">
    <property type="entry name" value="4-hydroxybenzoyl-CoA_TE"/>
</dbReference>
<dbReference type="InterPro" id="IPR006684">
    <property type="entry name" value="YbgC/YbaW"/>
</dbReference>
<dbReference type="EMBL" id="JBHUHO010000030">
    <property type="protein sequence ID" value="MFD2116528.1"/>
    <property type="molecule type" value="Genomic_DNA"/>
</dbReference>
<evidence type="ECO:0000256" key="1">
    <source>
        <dbReference type="ARBA" id="ARBA00005953"/>
    </source>
</evidence>
<evidence type="ECO:0000256" key="2">
    <source>
        <dbReference type="ARBA" id="ARBA00022801"/>
    </source>
</evidence>
<dbReference type="Gene3D" id="3.10.129.10">
    <property type="entry name" value="Hotdog Thioesterase"/>
    <property type="match status" value="1"/>
</dbReference>
<dbReference type="PANTHER" id="PTHR31793:SF27">
    <property type="entry name" value="NOVEL THIOESTERASE SUPERFAMILY DOMAIN AND SAPOSIN A-TYPE DOMAIN CONTAINING PROTEIN (0610012H03RIK)"/>
    <property type="match status" value="1"/>
</dbReference>
<sequence length="151" mass="17482">MKQQGWVVHPLRVRYQETDQMGVVFHANYLTWLEMGRTEWVRQHGFTYKEMEDKGVLLPIIDLQCKFVSPARYDDHVIVCTTLTESSRLQMKFTAQIRKVDEAIATTTTLVDDPLPGELLVQAETNHVFVNKQLKPIRILKIMPELASILT</sequence>
<gene>
    <name evidence="4" type="ORF">ACFSJH_12420</name>
</gene>
<dbReference type="InterPro" id="IPR008272">
    <property type="entry name" value="HB-CoA_thioesterase_AS"/>
</dbReference>
<name>A0ABW4YLH6_9BACL</name>
<evidence type="ECO:0000259" key="3">
    <source>
        <dbReference type="Pfam" id="PF03061"/>
    </source>
</evidence>
<dbReference type="EC" id="3.1.2.-" evidence="4"/>
<keyword evidence="2 4" id="KW-0378">Hydrolase</keyword>
<dbReference type="InterPro" id="IPR006683">
    <property type="entry name" value="Thioestr_dom"/>
</dbReference>
<keyword evidence="5" id="KW-1185">Reference proteome</keyword>
<organism evidence="4 5">
    <name type="scientific">Paenibacillus yanchengensis</name>
    <dbReference type="NCBI Taxonomy" id="2035833"/>
    <lineage>
        <taxon>Bacteria</taxon>
        <taxon>Bacillati</taxon>
        <taxon>Bacillota</taxon>
        <taxon>Bacilli</taxon>
        <taxon>Bacillales</taxon>
        <taxon>Paenibacillaceae</taxon>
        <taxon>Paenibacillus</taxon>
    </lineage>
</organism>
<accession>A0ABW4YLH6</accession>
<dbReference type="InterPro" id="IPR029069">
    <property type="entry name" value="HotDog_dom_sf"/>
</dbReference>
<comment type="similarity">
    <text evidence="1">Belongs to the 4-hydroxybenzoyl-CoA thioesterase family.</text>
</comment>
<protein>
    <submittedName>
        <fullName evidence="4">Acyl-CoA thioesterase</fullName>
        <ecNumber evidence="4">3.1.2.-</ecNumber>
    </submittedName>
</protein>
<dbReference type="PROSITE" id="PS01328">
    <property type="entry name" value="4HBCOA_THIOESTERASE"/>
    <property type="match status" value="1"/>
</dbReference>
<dbReference type="SUPFAM" id="SSF54637">
    <property type="entry name" value="Thioesterase/thiol ester dehydrase-isomerase"/>
    <property type="match status" value="1"/>
</dbReference>
<reference evidence="5" key="1">
    <citation type="journal article" date="2019" name="Int. J. Syst. Evol. Microbiol.">
        <title>The Global Catalogue of Microorganisms (GCM) 10K type strain sequencing project: providing services to taxonomists for standard genome sequencing and annotation.</title>
        <authorList>
            <consortium name="The Broad Institute Genomics Platform"/>
            <consortium name="The Broad Institute Genome Sequencing Center for Infectious Disease"/>
            <person name="Wu L."/>
            <person name="Ma J."/>
        </authorList>
    </citation>
    <scope>NUCLEOTIDE SEQUENCE [LARGE SCALE GENOMIC DNA]</scope>
    <source>
        <strain evidence="5">GH52</strain>
    </source>
</reference>
<evidence type="ECO:0000313" key="4">
    <source>
        <dbReference type="EMBL" id="MFD2116528.1"/>
    </source>
</evidence>
<dbReference type="NCBIfam" id="TIGR00051">
    <property type="entry name" value="YbgC/FadM family acyl-CoA thioesterase"/>
    <property type="match status" value="1"/>
</dbReference>
<dbReference type="PANTHER" id="PTHR31793">
    <property type="entry name" value="4-HYDROXYBENZOYL-COA THIOESTERASE FAMILY MEMBER"/>
    <property type="match status" value="1"/>
</dbReference>
<dbReference type="PIRSF" id="PIRSF003230">
    <property type="entry name" value="YbgC"/>
    <property type="match status" value="1"/>
</dbReference>
<feature type="domain" description="Thioesterase" evidence="3">
    <location>
        <begin position="21"/>
        <end position="102"/>
    </location>
</feature>
<dbReference type="GO" id="GO:0016787">
    <property type="term" value="F:hydrolase activity"/>
    <property type="evidence" value="ECO:0007669"/>
    <property type="project" value="UniProtKB-KW"/>
</dbReference>
<proteinExistence type="inferred from homology"/>
<dbReference type="CDD" id="cd00586">
    <property type="entry name" value="4HBT"/>
    <property type="match status" value="1"/>
</dbReference>